<dbReference type="HOGENOM" id="CLU_037990_0_0_0"/>
<dbReference type="STRING" id="204669.Acid345_2248"/>
<comment type="similarity">
    <text evidence="5">Belongs to the class I-like SAM-binding methyltransferase superfamily. MenG/UbiE family.</text>
</comment>
<dbReference type="EMBL" id="CP000360">
    <property type="protein sequence ID" value="ABF41249.1"/>
    <property type="molecule type" value="Genomic_DNA"/>
</dbReference>
<keyword evidence="7" id="KW-1185">Reference proteome</keyword>
<comment type="pathway">
    <text evidence="5">Quinol/quinone metabolism; menaquinone biosynthesis; menaquinol from 1,4-dihydroxy-2-naphthoate: step 2/2.</text>
</comment>
<dbReference type="Pfam" id="PF01209">
    <property type="entry name" value="Ubie_methyltran"/>
    <property type="match status" value="1"/>
</dbReference>
<keyword evidence="3 5" id="KW-0808">Transferase</keyword>
<dbReference type="AlphaFoldDB" id="Q1IPF1"/>
<evidence type="ECO:0000256" key="3">
    <source>
        <dbReference type="ARBA" id="ARBA00022679"/>
    </source>
</evidence>
<evidence type="ECO:0000256" key="5">
    <source>
        <dbReference type="HAMAP-Rule" id="MF_01813"/>
    </source>
</evidence>
<evidence type="ECO:0000256" key="1">
    <source>
        <dbReference type="ARBA" id="ARBA00022428"/>
    </source>
</evidence>
<dbReference type="EnsemblBacteria" id="ABF41249">
    <property type="protein sequence ID" value="ABF41249"/>
    <property type="gene ID" value="Acid345_2248"/>
</dbReference>
<feature type="binding site" evidence="5">
    <location>
        <position position="100"/>
    </location>
    <ligand>
        <name>S-adenosyl-L-methionine</name>
        <dbReference type="ChEBI" id="CHEBI:59789"/>
    </ligand>
</feature>
<dbReference type="PANTHER" id="PTHR43591">
    <property type="entry name" value="METHYLTRANSFERASE"/>
    <property type="match status" value="1"/>
</dbReference>
<dbReference type="InterPro" id="IPR023576">
    <property type="entry name" value="UbiE/COQ5_MeTrFase_CS"/>
</dbReference>
<dbReference type="GO" id="GO:0043770">
    <property type="term" value="F:demethylmenaquinone methyltransferase activity"/>
    <property type="evidence" value="ECO:0007669"/>
    <property type="project" value="UniProtKB-UniRule"/>
</dbReference>
<dbReference type="InterPro" id="IPR004033">
    <property type="entry name" value="UbiE/COQ5_MeTrFase"/>
</dbReference>
<dbReference type="OrthoDB" id="9808140at2"/>
<reference evidence="6 7" key="1">
    <citation type="journal article" date="2009" name="Appl. Environ. Microbiol.">
        <title>Three genomes from the phylum Acidobacteria provide insight into the lifestyles of these microorganisms in soils.</title>
        <authorList>
            <person name="Ward N.L."/>
            <person name="Challacombe J.F."/>
            <person name="Janssen P.H."/>
            <person name="Henrissat B."/>
            <person name="Coutinho P.M."/>
            <person name="Wu M."/>
            <person name="Xie G."/>
            <person name="Haft D.H."/>
            <person name="Sait M."/>
            <person name="Badger J."/>
            <person name="Barabote R.D."/>
            <person name="Bradley B."/>
            <person name="Brettin T.S."/>
            <person name="Brinkac L.M."/>
            <person name="Bruce D."/>
            <person name="Creasy T."/>
            <person name="Daugherty S.C."/>
            <person name="Davidsen T.M."/>
            <person name="DeBoy R.T."/>
            <person name="Detter J.C."/>
            <person name="Dodson R.J."/>
            <person name="Durkin A.S."/>
            <person name="Ganapathy A."/>
            <person name="Gwinn-Giglio M."/>
            <person name="Han C.S."/>
            <person name="Khouri H."/>
            <person name="Kiss H."/>
            <person name="Kothari S.P."/>
            <person name="Madupu R."/>
            <person name="Nelson K.E."/>
            <person name="Nelson W.C."/>
            <person name="Paulsen I."/>
            <person name="Penn K."/>
            <person name="Ren Q."/>
            <person name="Rosovitz M.J."/>
            <person name="Selengut J.D."/>
            <person name="Shrivastava S."/>
            <person name="Sullivan S.A."/>
            <person name="Tapia R."/>
            <person name="Thompson L.S."/>
            <person name="Watkins K.L."/>
            <person name="Yang Q."/>
            <person name="Yu C."/>
            <person name="Zafar N."/>
            <person name="Zhou L."/>
            <person name="Kuske C.R."/>
        </authorList>
    </citation>
    <scope>NUCLEOTIDE SEQUENCE [LARGE SCALE GENOMIC DNA]</scope>
    <source>
        <strain evidence="6 7">Ellin345</strain>
    </source>
</reference>
<gene>
    <name evidence="5" type="primary">menG</name>
    <name evidence="6" type="ordered locus">Acid345_2248</name>
</gene>
<dbReference type="HAMAP" id="MF_01813">
    <property type="entry name" value="MenG_UbiE_methyltr"/>
    <property type="match status" value="1"/>
</dbReference>
<dbReference type="NCBIfam" id="TIGR01934">
    <property type="entry name" value="MenG_MenH_UbiE"/>
    <property type="match status" value="1"/>
</dbReference>
<dbReference type="InterPro" id="IPR029063">
    <property type="entry name" value="SAM-dependent_MTases_sf"/>
</dbReference>
<sequence length="250" mass="28162">MTEAKQPVIGAAPEGAHDEQQAAAQVRDMFSSIAPRYDLLNHVLSMNVDRMWWNRTARIFEHILRSSQASVLDLCCGTGDMTFALYRHASAQKPKMTGADFSPAMLERARVKGAGKPIEWVEADALHMPFADESFDLVTSAFGFRNLANYNAGLREIYRVLRPNGEIGILDFSEPKGAFGHLYRFYFKNILPKIGTMISGVKGPYAYLPASVERFPEPEEMLERMKAVGFREVSWTRYTFGIAGLWRGKK</sequence>
<dbReference type="SUPFAM" id="SSF53335">
    <property type="entry name" value="S-adenosyl-L-methionine-dependent methyltransferases"/>
    <property type="match status" value="1"/>
</dbReference>
<comment type="function">
    <text evidence="5">Methyltransferase required for the conversion of demethylmenaquinol (DMKH2) to menaquinol (MKH2).</text>
</comment>
<dbReference type="Gene3D" id="3.40.50.150">
    <property type="entry name" value="Vaccinia Virus protein VP39"/>
    <property type="match status" value="1"/>
</dbReference>
<dbReference type="EC" id="2.1.1.163" evidence="5"/>
<dbReference type="PROSITE" id="PS51608">
    <property type="entry name" value="SAM_MT_UBIE"/>
    <property type="match status" value="1"/>
</dbReference>
<feature type="binding site" evidence="5">
    <location>
        <begin position="124"/>
        <end position="125"/>
    </location>
    <ligand>
        <name>S-adenosyl-L-methionine</name>
        <dbReference type="ChEBI" id="CHEBI:59789"/>
    </ligand>
</feature>
<dbReference type="PROSITE" id="PS01183">
    <property type="entry name" value="UBIE_1"/>
    <property type="match status" value="1"/>
</dbReference>
<evidence type="ECO:0000256" key="2">
    <source>
        <dbReference type="ARBA" id="ARBA00022603"/>
    </source>
</evidence>
<proteinExistence type="inferred from homology"/>
<dbReference type="GO" id="GO:0032259">
    <property type="term" value="P:methylation"/>
    <property type="evidence" value="ECO:0007669"/>
    <property type="project" value="UniProtKB-KW"/>
</dbReference>
<name>Q1IPF1_KORVE</name>
<protein>
    <recommendedName>
        <fullName evidence="5">Demethylmenaquinone methyltransferase</fullName>
        <ecNumber evidence="5">2.1.1.163</ecNumber>
    </recommendedName>
</protein>
<evidence type="ECO:0000313" key="6">
    <source>
        <dbReference type="EMBL" id="ABF41249.1"/>
    </source>
</evidence>
<dbReference type="Proteomes" id="UP000002432">
    <property type="component" value="Chromosome"/>
</dbReference>
<dbReference type="RefSeq" id="WP_011523050.1">
    <property type="nucleotide sequence ID" value="NC_008009.1"/>
</dbReference>
<keyword evidence="4 5" id="KW-0949">S-adenosyl-L-methionine</keyword>
<keyword evidence="2 5" id="KW-0489">Methyltransferase</keyword>
<evidence type="ECO:0000313" key="7">
    <source>
        <dbReference type="Proteomes" id="UP000002432"/>
    </source>
</evidence>
<dbReference type="eggNOG" id="COG2226">
    <property type="taxonomic scope" value="Bacteria"/>
</dbReference>
<dbReference type="PANTHER" id="PTHR43591:SF24">
    <property type="entry name" value="2-METHOXY-6-POLYPRENYL-1,4-BENZOQUINOL METHYLASE, MITOCHONDRIAL"/>
    <property type="match status" value="1"/>
</dbReference>
<comment type="caution">
    <text evidence="5">Lacks conserved residue(s) required for the propagation of feature annotation.</text>
</comment>
<organism evidence="6 7">
    <name type="scientific">Koribacter versatilis (strain Ellin345)</name>
    <dbReference type="NCBI Taxonomy" id="204669"/>
    <lineage>
        <taxon>Bacteria</taxon>
        <taxon>Pseudomonadati</taxon>
        <taxon>Acidobacteriota</taxon>
        <taxon>Terriglobia</taxon>
        <taxon>Terriglobales</taxon>
        <taxon>Candidatus Korobacteraceae</taxon>
        <taxon>Candidatus Korobacter</taxon>
    </lineage>
</organism>
<keyword evidence="1 5" id="KW-0474">Menaquinone biosynthesis</keyword>
<evidence type="ECO:0000256" key="4">
    <source>
        <dbReference type="ARBA" id="ARBA00022691"/>
    </source>
</evidence>
<dbReference type="NCBIfam" id="NF001244">
    <property type="entry name" value="PRK00216.1-5"/>
    <property type="match status" value="1"/>
</dbReference>
<dbReference type="CDD" id="cd02440">
    <property type="entry name" value="AdoMet_MTases"/>
    <property type="match status" value="1"/>
</dbReference>
<accession>Q1IPF1</accession>
<dbReference type="UniPathway" id="UPA00079">
    <property type="reaction ID" value="UER00169"/>
</dbReference>
<dbReference type="KEGG" id="aba:Acid345_2248"/>
<dbReference type="GO" id="GO:0009234">
    <property type="term" value="P:menaquinone biosynthetic process"/>
    <property type="evidence" value="ECO:0007669"/>
    <property type="project" value="UniProtKB-UniRule"/>
</dbReference>
<comment type="catalytic activity">
    <reaction evidence="5">
        <text>a 2-demethylmenaquinol + S-adenosyl-L-methionine = a menaquinol + S-adenosyl-L-homocysteine + H(+)</text>
        <dbReference type="Rhea" id="RHEA:42640"/>
        <dbReference type="Rhea" id="RHEA-COMP:9539"/>
        <dbReference type="Rhea" id="RHEA-COMP:9563"/>
        <dbReference type="ChEBI" id="CHEBI:15378"/>
        <dbReference type="ChEBI" id="CHEBI:18151"/>
        <dbReference type="ChEBI" id="CHEBI:55437"/>
        <dbReference type="ChEBI" id="CHEBI:57856"/>
        <dbReference type="ChEBI" id="CHEBI:59789"/>
        <dbReference type="EC" id="2.1.1.163"/>
    </reaction>
</comment>
<feature type="binding site" evidence="5">
    <location>
        <position position="78"/>
    </location>
    <ligand>
        <name>S-adenosyl-L-methionine</name>
        <dbReference type="ChEBI" id="CHEBI:59789"/>
    </ligand>
</feature>